<gene>
    <name evidence="2" type="ORF">IWZ03DRAFT_137810</name>
</gene>
<protein>
    <submittedName>
        <fullName evidence="2">Uncharacterized protein</fullName>
    </submittedName>
</protein>
<evidence type="ECO:0000313" key="2">
    <source>
        <dbReference type="EMBL" id="KAK7520419.1"/>
    </source>
</evidence>
<keyword evidence="3" id="KW-1185">Reference proteome</keyword>
<reference evidence="2 3" key="1">
    <citation type="submission" date="2024-04" db="EMBL/GenBank/DDBJ databases">
        <title>Phyllosticta paracitricarpa is synonymous to the EU quarantine fungus P. citricarpa based on phylogenomic analyses.</title>
        <authorList>
            <consortium name="Lawrence Berkeley National Laboratory"/>
            <person name="Van Ingen-Buijs V.A."/>
            <person name="Van Westerhoven A.C."/>
            <person name="Haridas S."/>
            <person name="Skiadas P."/>
            <person name="Martin F."/>
            <person name="Groenewald J.Z."/>
            <person name="Crous P.W."/>
            <person name="Seidl M.F."/>
        </authorList>
    </citation>
    <scope>NUCLEOTIDE SEQUENCE [LARGE SCALE GENOMIC DNA]</scope>
    <source>
        <strain evidence="2 3">CBS 123371</strain>
    </source>
</reference>
<feature type="region of interest" description="Disordered" evidence="1">
    <location>
        <begin position="57"/>
        <end position="89"/>
    </location>
</feature>
<evidence type="ECO:0000313" key="3">
    <source>
        <dbReference type="Proteomes" id="UP001363622"/>
    </source>
</evidence>
<sequence>MTGKLRTDLGRPACERRVEDHQQTFAVVDTSCANEMIGLEFRPRQEVTPRCERYDGHLLESEQSPVPTSARSRSATNSNENASDDKAAQGTTVVLSRGQDLTVAFAGKNFKLKIQHDKLGQPRVFGTGELMPMMFKRSEDFVLALSTRRFDKEFEFFGLPAEVRNMVYGFVYRASPNPPYTPRNASEEEHSRVRTKVFNNRRPLHPIRFLARMADRDCGISFVNRQALAETTPFLVRRKHWHVRGDAQVHALLGSMGPEALSTWTGPLTLHLRNWEFDSKFLRWSFLDLEPEERRSKIERINIVAKPHRFYRSDSFHRWGGYCRDYPLETPLARLLEAGKGKFGSGLKIHFDPPLCQEHLEDDVHAQLERAFRGEPWEGGYLETGGDPRLVGEVLEAIDKAHGNR</sequence>
<name>A0ABR1KSA4_9PEZI</name>
<evidence type="ECO:0000256" key="1">
    <source>
        <dbReference type="SAM" id="MobiDB-lite"/>
    </source>
</evidence>
<proteinExistence type="predicted"/>
<feature type="compositionally biased region" description="Polar residues" evidence="1">
    <location>
        <begin position="61"/>
        <end position="81"/>
    </location>
</feature>
<dbReference type="Proteomes" id="UP001363622">
    <property type="component" value="Unassembled WGS sequence"/>
</dbReference>
<organism evidence="2 3">
    <name type="scientific">Phyllosticta citriasiana</name>
    <dbReference type="NCBI Taxonomy" id="595635"/>
    <lineage>
        <taxon>Eukaryota</taxon>
        <taxon>Fungi</taxon>
        <taxon>Dikarya</taxon>
        <taxon>Ascomycota</taxon>
        <taxon>Pezizomycotina</taxon>
        <taxon>Dothideomycetes</taxon>
        <taxon>Dothideomycetes incertae sedis</taxon>
        <taxon>Botryosphaeriales</taxon>
        <taxon>Phyllostictaceae</taxon>
        <taxon>Phyllosticta</taxon>
    </lineage>
</organism>
<dbReference type="EMBL" id="JBBPHU010000003">
    <property type="protein sequence ID" value="KAK7520419.1"/>
    <property type="molecule type" value="Genomic_DNA"/>
</dbReference>
<comment type="caution">
    <text evidence="2">The sequence shown here is derived from an EMBL/GenBank/DDBJ whole genome shotgun (WGS) entry which is preliminary data.</text>
</comment>
<accession>A0ABR1KSA4</accession>